<dbReference type="Pfam" id="PF06750">
    <property type="entry name" value="A24_N_bact"/>
    <property type="match status" value="1"/>
</dbReference>
<dbReference type="RefSeq" id="WP_195840989.1">
    <property type="nucleotide sequence ID" value="NZ_VUMH01000008.1"/>
</dbReference>
<feature type="domain" description="Prepilin type IV endopeptidase peptidase" evidence="11">
    <location>
        <begin position="105"/>
        <end position="210"/>
    </location>
</feature>
<dbReference type="PRINTS" id="PR00864">
    <property type="entry name" value="PREPILNPTASE"/>
</dbReference>
<gene>
    <name evidence="13" type="ORF">FYJ44_08960</name>
</gene>
<comment type="similarity">
    <text evidence="2 8">Belongs to the peptidase A24 family.</text>
</comment>
<reference evidence="13 14" key="1">
    <citation type="submission" date="2019-09" db="EMBL/GenBank/DDBJ databases">
        <title>In-depth cultivation of the pig gut microbiome towards novel bacterial diversity and tailored functional studies.</title>
        <authorList>
            <person name="Wylensek D."/>
            <person name="Hitch T.C.A."/>
            <person name="Clavel T."/>
        </authorList>
    </citation>
    <scope>NUCLEOTIDE SEQUENCE [LARGE SCALE GENOMIC DNA]</scope>
    <source>
        <strain evidence="13 14">PG-178-WT-4</strain>
    </source>
</reference>
<keyword evidence="4" id="KW-0997">Cell inner membrane</keyword>
<evidence type="ECO:0000313" key="13">
    <source>
        <dbReference type="EMBL" id="MSS28161.1"/>
    </source>
</evidence>
<evidence type="ECO:0000256" key="8">
    <source>
        <dbReference type="RuleBase" id="RU003793"/>
    </source>
</evidence>
<feature type="transmembrane region" description="Helical" evidence="10">
    <location>
        <begin position="127"/>
        <end position="147"/>
    </location>
</feature>
<evidence type="ECO:0000313" key="14">
    <source>
        <dbReference type="Proteomes" id="UP000477488"/>
    </source>
</evidence>
<evidence type="ECO:0000259" key="12">
    <source>
        <dbReference type="Pfam" id="PF06750"/>
    </source>
</evidence>
<keyword evidence="6 10" id="KW-1133">Transmembrane helix</keyword>
<comment type="caution">
    <text evidence="13">The sequence shown here is derived from an EMBL/GenBank/DDBJ whole genome shotgun (WGS) entry which is preliminary data.</text>
</comment>
<dbReference type="PANTHER" id="PTHR30487">
    <property type="entry name" value="TYPE 4 PREPILIN-LIKE PROTEINS LEADER PEPTIDE-PROCESSING ENZYME"/>
    <property type="match status" value="1"/>
</dbReference>
<accession>A0A6L5XMT1</accession>
<protein>
    <recommendedName>
        <fullName evidence="9">Prepilin leader peptidase/N-methyltransferase</fullName>
        <ecNumber evidence="9">2.1.1.-</ecNumber>
        <ecNumber evidence="9">3.4.23.43</ecNumber>
    </recommendedName>
</protein>
<proteinExistence type="inferred from homology"/>
<dbReference type="Proteomes" id="UP000477488">
    <property type="component" value="Unassembled WGS sequence"/>
</dbReference>
<feature type="transmembrane region" description="Helical" evidence="10">
    <location>
        <begin position="100"/>
        <end position="120"/>
    </location>
</feature>
<sequence>MESAFPVLAGLLGLVLGSFYAACAYGYIHGLPFFRPRSVCPRCGVTLRARDLVPVASWLALRGRCAACGGRISLFYPLVESVSCLCAVLLAVRFGVSPAFWVQLALCGVLITASGIDARIAVLPDALTLGGALVLCPLMVWSTALTWRDSCAGALLGFALAGGLHLFFRYVRKKTALGLGDVKLFLLLGGVCGWQGLPGICLISSVTAASALILLHLRAAGNDGNGSGPSIFARPIPFGPFLSLGAFTYLLWSGSGQFRLILHF</sequence>
<dbReference type="InterPro" id="IPR010627">
    <property type="entry name" value="Prepilin_pept_A24_N"/>
</dbReference>
<dbReference type="AlphaFoldDB" id="A0A6L5XMT1"/>
<evidence type="ECO:0000256" key="2">
    <source>
        <dbReference type="ARBA" id="ARBA00005801"/>
    </source>
</evidence>
<dbReference type="GO" id="GO:0006465">
    <property type="term" value="P:signal peptide processing"/>
    <property type="evidence" value="ECO:0007669"/>
    <property type="project" value="TreeGrafter"/>
</dbReference>
<dbReference type="EC" id="2.1.1.-" evidence="9"/>
<keyword evidence="3" id="KW-1003">Cell membrane</keyword>
<evidence type="ECO:0000256" key="6">
    <source>
        <dbReference type="ARBA" id="ARBA00022989"/>
    </source>
</evidence>
<dbReference type="EC" id="3.4.23.43" evidence="9"/>
<feature type="transmembrane region" description="Helical" evidence="10">
    <location>
        <begin position="153"/>
        <end position="172"/>
    </location>
</feature>
<dbReference type="Pfam" id="PF01478">
    <property type="entry name" value="Peptidase_A24"/>
    <property type="match status" value="1"/>
</dbReference>
<name>A0A6L5XMT1_9BACT</name>
<keyword evidence="7 10" id="KW-0472">Membrane</keyword>
<evidence type="ECO:0000256" key="3">
    <source>
        <dbReference type="ARBA" id="ARBA00022475"/>
    </source>
</evidence>
<feature type="transmembrane region" description="Helical" evidence="10">
    <location>
        <begin position="184"/>
        <end position="215"/>
    </location>
</feature>
<feature type="transmembrane region" description="Helical" evidence="10">
    <location>
        <begin position="6"/>
        <end position="28"/>
    </location>
</feature>
<dbReference type="InterPro" id="IPR000045">
    <property type="entry name" value="Prepilin_IV_endopep_pep"/>
</dbReference>
<evidence type="ECO:0000256" key="10">
    <source>
        <dbReference type="SAM" id="Phobius"/>
    </source>
</evidence>
<evidence type="ECO:0000256" key="5">
    <source>
        <dbReference type="ARBA" id="ARBA00022692"/>
    </source>
</evidence>
<comment type="catalytic activity">
    <reaction evidence="9">
        <text>Typically cleaves a -Gly-|-Phe- bond to release an N-terminal, basic peptide of 5-8 residues from type IV prepilin, and then N-methylates the new N-terminal amino group, the methyl donor being S-adenosyl-L-methionine.</text>
        <dbReference type="EC" id="3.4.23.43"/>
    </reaction>
</comment>
<keyword evidence="9" id="KW-0378">Hydrolase</keyword>
<evidence type="ECO:0000256" key="7">
    <source>
        <dbReference type="ARBA" id="ARBA00023136"/>
    </source>
</evidence>
<keyword evidence="9" id="KW-0489">Methyltransferase</keyword>
<dbReference type="InterPro" id="IPR050882">
    <property type="entry name" value="Prepilin_peptidase/N-MTase"/>
</dbReference>
<keyword evidence="9" id="KW-0511">Multifunctional enzyme</keyword>
<dbReference type="Gene3D" id="1.20.120.1220">
    <property type="match status" value="1"/>
</dbReference>
<keyword evidence="14" id="KW-1185">Reference proteome</keyword>
<dbReference type="GO" id="GO:0032259">
    <property type="term" value="P:methylation"/>
    <property type="evidence" value="ECO:0007669"/>
    <property type="project" value="UniProtKB-KW"/>
</dbReference>
<dbReference type="GO" id="GO:0004190">
    <property type="term" value="F:aspartic-type endopeptidase activity"/>
    <property type="evidence" value="ECO:0007669"/>
    <property type="project" value="UniProtKB-EC"/>
</dbReference>
<dbReference type="PANTHER" id="PTHR30487:SF0">
    <property type="entry name" value="PREPILIN LEADER PEPTIDASE_N-METHYLTRANSFERASE-RELATED"/>
    <property type="match status" value="1"/>
</dbReference>
<keyword evidence="5 9" id="KW-0812">Transmembrane</keyword>
<evidence type="ECO:0000256" key="1">
    <source>
        <dbReference type="ARBA" id="ARBA00004429"/>
    </source>
</evidence>
<dbReference type="InterPro" id="IPR014032">
    <property type="entry name" value="Peptidase_A24A_bac"/>
</dbReference>
<comment type="subcellular location">
    <subcellularLocation>
        <location evidence="1">Cell inner membrane</location>
        <topology evidence="1">Multi-pass membrane protein</topology>
    </subcellularLocation>
    <subcellularLocation>
        <location evidence="9">Cell membrane</location>
        <topology evidence="9">Multi-pass membrane protein</topology>
    </subcellularLocation>
</comment>
<organism evidence="13 14">
    <name type="scientific">Desulfovibrio porci</name>
    <dbReference type="NCBI Taxonomy" id="2605782"/>
    <lineage>
        <taxon>Bacteria</taxon>
        <taxon>Pseudomonadati</taxon>
        <taxon>Thermodesulfobacteriota</taxon>
        <taxon>Desulfovibrionia</taxon>
        <taxon>Desulfovibrionales</taxon>
        <taxon>Desulfovibrionaceae</taxon>
        <taxon>Desulfovibrio</taxon>
    </lineage>
</organism>
<evidence type="ECO:0000259" key="11">
    <source>
        <dbReference type="Pfam" id="PF01478"/>
    </source>
</evidence>
<feature type="domain" description="Prepilin peptidase A24 N-terminal" evidence="12">
    <location>
        <begin position="11"/>
        <end position="94"/>
    </location>
</feature>
<evidence type="ECO:0000256" key="9">
    <source>
        <dbReference type="RuleBase" id="RU003794"/>
    </source>
</evidence>
<evidence type="ECO:0000256" key="4">
    <source>
        <dbReference type="ARBA" id="ARBA00022519"/>
    </source>
</evidence>
<dbReference type="GO" id="GO:0005886">
    <property type="term" value="C:plasma membrane"/>
    <property type="evidence" value="ECO:0007669"/>
    <property type="project" value="UniProtKB-SubCell"/>
</dbReference>
<keyword evidence="9" id="KW-0645">Protease</keyword>
<feature type="transmembrane region" description="Helical" evidence="10">
    <location>
        <begin position="235"/>
        <end position="252"/>
    </location>
</feature>
<dbReference type="GO" id="GO:0008168">
    <property type="term" value="F:methyltransferase activity"/>
    <property type="evidence" value="ECO:0007669"/>
    <property type="project" value="UniProtKB-KW"/>
</dbReference>
<dbReference type="EMBL" id="VUMH01000008">
    <property type="protein sequence ID" value="MSS28161.1"/>
    <property type="molecule type" value="Genomic_DNA"/>
</dbReference>
<keyword evidence="9" id="KW-0808">Transferase</keyword>
<comment type="function">
    <text evidence="9">Plays an essential role in type IV pili and type II pseudopili formation by proteolytically removing the leader sequence from substrate proteins and subsequently monomethylating the alpha-amino group of the newly exposed N-terminal phenylalanine.</text>
</comment>